<evidence type="ECO:0000256" key="5">
    <source>
        <dbReference type="ARBA" id="ARBA00022967"/>
    </source>
</evidence>
<dbReference type="PATRIC" id="fig|291169.3.peg.1217"/>
<keyword evidence="2" id="KW-0813">Transport</keyword>
<dbReference type="STRING" id="291169.A9E74_01213"/>
<dbReference type="GO" id="GO:0005524">
    <property type="term" value="F:ATP binding"/>
    <property type="evidence" value="ECO:0007669"/>
    <property type="project" value="UniProtKB-KW"/>
</dbReference>
<keyword evidence="5" id="KW-1278">Translocase</keyword>
<protein>
    <submittedName>
        <fullName evidence="8">Iron(3+)-hydroxamate import ATP-binding protein FhuC</fullName>
        <ecNumber evidence="8">3.6.3.34</ecNumber>
    </submittedName>
</protein>
<dbReference type="Gene3D" id="3.40.50.300">
    <property type="entry name" value="P-loop containing nucleotide triphosphate hydrolases"/>
    <property type="match status" value="1"/>
</dbReference>
<reference evidence="8 9" key="1">
    <citation type="submission" date="2016-07" db="EMBL/GenBank/DDBJ databases">
        <title>Draft Genome Sequence of Methylophaga muralis Bur 1.</title>
        <authorList>
            <person name="Vasilenko O.V."/>
            <person name="Doronina N.V."/>
            <person name="Shmareva M.N."/>
            <person name="Tarlachkov S.V."/>
            <person name="Mustakhimov I."/>
            <person name="Trotsenko Y.A."/>
        </authorList>
    </citation>
    <scope>NUCLEOTIDE SEQUENCE [LARGE SCALE GENOMIC DNA]</scope>
    <source>
        <strain evidence="8 9">Bur 1</strain>
    </source>
</reference>
<gene>
    <name evidence="8" type="primary">fhuC</name>
    <name evidence="8" type="ORF">A9E74_01213</name>
</gene>
<dbReference type="EMBL" id="MCRI01000009">
    <property type="protein sequence ID" value="ODN67141.1"/>
    <property type="molecule type" value="Genomic_DNA"/>
</dbReference>
<keyword evidence="3" id="KW-0547">Nucleotide-binding</keyword>
<dbReference type="InterPro" id="IPR003593">
    <property type="entry name" value="AAA+_ATPase"/>
</dbReference>
<keyword evidence="9" id="KW-1185">Reference proteome</keyword>
<dbReference type="PROSITE" id="PS00211">
    <property type="entry name" value="ABC_TRANSPORTER_1"/>
    <property type="match status" value="1"/>
</dbReference>
<evidence type="ECO:0000259" key="7">
    <source>
        <dbReference type="PROSITE" id="PS50893"/>
    </source>
</evidence>
<dbReference type="FunFam" id="3.40.50.300:FF:000134">
    <property type="entry name" value="Iron-enterobactin ABC transporter ATP-binding protein"/>
    <property type="match status" value="1"/>
</dbReference>
<proteinExistence type="inferred from homology"/>
<dbReference type="GO" id="GO:0016887">
    <property type="term" value="F:ATP hydrolysis activity"/>
    <property type="evidence" value="ECO:0007669"/>
    <property type="project" value="InterPro"/>
</dbReference>
<dbReference type="RefSeq" id="WP_069295701.1">
    <property type="nucleotide sequence ID" value="NZ_MCRI01000009.1"/>
</dbReference>
<dbReference type="PANTHER" id="PTHR42794:SF1">
    <property type="entry name" value="HEMIN IMPORT ATP-BINDING PROTEIN HMUV"/>
    <property type="match status" value="1"/>
</dbReference>
<dbReference type="InterPro" id="IPR027417">
    <property type="entry name" value="P-loop_NTPase"/>
</dbReference>
<evidence type="ECO:0000313" key="9">
    <source>
        <dbReference type="Proteomes" id="UP000094379"/>
    </source>
</evidence>
<accession>A0A1E3GUV5</accession>
<dbReference type="EC" id="3.6.3.34" evidence="8"/>
<organism evidence="8 9">
    <name type="scientific">Methylophaga muralis</name>
    <dbReference type="NCBI Taxonomy" id="291169"/>
    <lineage>
        <taxon>Bacteria</taxon>
        <taxon>Pseudomonadati</taxon>
        <taxon>Pseudomonadota</taxon>
        <taxon>Gammaproteobacteria</taxon>
        <taxon>Thiotrichales</taxon>
        <taxon>Piscirickettsiaceae</taxon>
        <taxon>Methylophaga</taxon>
    </lineage>
</organism>
<name>A0A1E3GUV5_9GAMM</name>
<dbReference type="InterPro" id="IPR017871">
    <property type="entry name" value="ABC_transporter-like_CS"/>
</dbReference>
<dbReference type="Pfam" id="PF00005">
    <property type="entry name" value="ABC_tran"/>
    <property type="match status" value="1"/>
</dbReference>
<dbReference type="PROSITE" id="PS50893">
    <property type="entry name" value="ABC_TRANSPORTER_2"/>
    <property type="match status" value="1"/>
</dbReference>
<evidence type="ECO:0000256" key="2">
    <source>
        <dbReference type="ARBA" id="ARBA00022448"/>
    </source>
</evidence>
<dbReference type="InterPro" id="IPR003439">
    <property type="entry name" value="ABC_transporter-like_ATP-bd"/>
</dbReference>
<evidence type="ECO:0000256" key="4">
    <source>
        <dbReference type="ARBA" id="ARBA00022840"/>
    </source>
</evidence>
<dbReference type="AlphaFoldDB" id="A0A1E3GUV5"/>
<feature type="domain" description="ABC transporter" evidence="7">
    <location>
        <begin position="3"/>
        <end position="239"/>
    </location>
</feature>
<dbReference type="SMART" id="SM00382">
    <property type="entry name" value="AAA"/>
    <property type="match status" value="1"/>
</dbReference>
<dbReference type="SUPFAM" id="SSF52540">
    <property type="entry name" value="P-loop containing nucleoside triphosphate hydrolases"/>
    <property type="match status" value="1"/>
</dbReference>
<evidence type="ECO:0000256" key="6">
    <source>
        <dbReference type="ARBA" id="ARBA00037066"/>
    </source>
</evidence>
<dbReference type="Proteomes" id="UP000094379">
    <property type="component" value="Unassembled WGS sequence"/>
</dbReference>
<comment type="caution">
    <text evidence="8">The sequence shown here is derived from an EMBL/GenBank/DDBJ whole genome shotgun (WGS) entry which is preliminary data.</text>
</comment>
<evidence type="ECO:0000313" key="8">
    <source>
        <dbReference type="EMBL" id="ODN67141.1"/>
    </source>
</evidence>
<comment type="similarity">
    <text evidence="1">Belongs to the ABC transporter superfamily.</text>
</comment>
<keyword evidence="8" id="KW-0378">Hydrolase</keyword>
<dbReference type="CDD" id="cd03214">
    <property type="entry name" value="ABC_Iron-Siderophores_B12_Hemin"/>
    <property type="match status" value="1"/>
</dbReference>
<dbReference type="PANTHER" id="PTHR42794">
    <property type="entry name" value="HEMIN IMPORT ATP-BINDING PROTEIN HMUV"/>
    <property type="match status" value="1"/>
</dbReference>
<sequence>MLINAQDISVKTSDKRLIESISCNVKQGDYLCIVGPNGSGKSTFLKTLIAILPIHSGKLMIDGQPISQYRHKKLARLISYVPQSGGNHLTFTVDDYVRMARYSHHHVFSEWQAHDNEVVENALNITDCQPFRYRKMSTLSGGECQRVMIAAALAQDTPVLILDEPTAFLDPHHQVAVHQLIRKLNQQHNKTIIEVTHDINHAAQHSKHVLALLDGKCLWHGPAEQFLNAERLQQLYQQAFVFAKHPHHDRLIAVADES</sequence>
<keyword evidence="4 8" id="KW-0067">ATP-binding</keyword>
<evidence type="ECO:0000256" key="3">
    <source>
        <dbReference type="ARBA" id="ARBA00022741"/>
    </source>
</evidence>
<evidence type="ECO:0000256" key="1">
    <source>
        <dbReference type="ARBA" id="ARBA00005417"/>
    </source>
</evidence>
<comment type="function">
    <text evidence="6">Part of the ABC transporter complex HmuTUV involved in hemin import. Responsible for energy coupling to the transport system.</text>
</comment>